<reference evidence="2 3" key="1">
    <citation type="submission" date="2019-04" db="EMBL/GenBank/DDBJ databases">
        <title>Comparative genomics and transcriptomics to analyze fruiting body development in filamentous ascomycetes.</title>
        <authorList>
            <consortium name="DOE Joint Genome Institute"/>
            <person name="Lutkenhaus R."/>
            <person name="Traeger S."/>
            <person name="Breuer J."/>
            <person name="Kuo A."/>
            <person name="Lipzen A."/>
            <person name="Pangilinan J."/>
            <person name="Dilworth D."/>
            <person name="Sandor L."/>
            <person name="Poggeler S."/>
            <person name="Barry K."/>
            <person name="Grigoriev I.V."/>
            <person name="Nowrousian M."/>
        </authorList>
    </citation>
    <scope>NUCLEOTIDE SEQUENCE [LARGE SCALE GENOMIC DNA]</scope>
    <source>
        <strain evidence="2 3">CBS 389.68</strain>
    </source>
</reference>
<dbReference type="Proteomes" id="UP000298138">
    <property type="component" value="Unassembled WGS sequence"/>
</dbReference>
<sequence length="297" mass="32950">MTQFGKFRDFCRDSTLPICPLLNATEKSCKLEGIEGRVSNLGSILFAVLAVIVAAGLIWRSDRKKAAVGRREIQIFLVFYIILSIAEVFSIGGFLKDRTVLVWFSSVHIGAIAATCWVLLLNAIVGFQLLDDGTPLSIGLTIFSGLAFFVGVGYIALDTGFTSPTGYFTVDPKTLKHVSLYILYLLVPLICIVLFYILESFLVLSILHETRPMILLTLSGLLFVIAQIFSFVASVHICDGTSGRIDGSMFQTLFTLLAVIMLWFFWSSITEDEWPEDTGYPLVPNQEDGYTVDDRRA</sequence>
<name>A0A4S2N4X0_9PEZI</name>
<organism evidence="2 3">
    <name type="scientific">Ascodesmis nigricans</name>
    <dbReference type="NCBI Taxonomy" id="341454"/>
    <lineage>
        <taxon>Eukaryota</taxon>
        <taxon>Fungi</taxon>
        <taxon>Dikarya</taxon>
        <taxon>Ascomycota</taxon>
        <taxon>Pezizomycotina</taxon>
        <taxon>Pezizomycetes</taxon>
        <taxon>Pezizales</taxon>
        <taxon>Ascodesmidaceae</taxon>
        <taxon>Ascodesmis</taxon>
    </lineage>
</organism>
<keyword evidence="1" id="KW-1133">Transmembrane helix</keyword>
<keyword evidence="1" id="KW-0812">Transmembrane</keyword>
<proteinExistence type="predicted"/>
<evidence type="ECO:0000313" key="3">
    <source>
        <dbReference type="Proteomes" id="UP000298138"/>
    </source>
</evidence>
<keyword evidence="3" id="KW-1185">Reference proteome</keyword>
<feature type="transmembrane region" description="Helical" evidence="1">
    <location>
        <begin position="41"/>
        <end position="61"/>
    </location>
</feature>
<feature type="transmembrane region" description="Helical" evidence="1">
    <location>
        <begin position="214"/>
        <end position="237"/>
    </location>
</feature>
<dbReference type="GO" id="GO:0051082">
    <property type="term" value="F:unfolded protein binding"/>
    <property type="evidence" value="ECO:0007669"/>
    <property type="project" value="TreeGrafter"/>
</dbReference>
<dbReference type="InterPro" id="IPR022057">
    <property type="entry name" value="Chs7"/>
</dbReference>
<feature type="transmembrane region" description="Helical" evidence="1">
    <location>
        <begin position="136"/>
        <end position="157"/>
    </location>
</feature>
<dbReference type="PANTHER" id="PTHR35329:SF1">
    <property type="entry name" value="CHITIN SYNTHASE EXPORT CHAPERONE"/>
    <property type="match status" value="1"/>
</dbReference>
<keyword evidence="1" id="KW-0472">Membrane</keyword>
<dbReference type="Pfam" id="PF12271">
    <property type="entry name" value="Chs7"/>
    <property type="match status" value="1"/>
</dbReference>
<gene>
    <name evidence="2" type="ORF">EX30DRAFT_98383</name>
</gene>
<evidence type="ECO:0000256" key="1">
    <source>
        <dbReference type="SAM" id="Phobius"/>
    </source>
</evidence>
<accession>A0A4S2N4X0</accession>
<dbReference type="OrthoDB" id="5582162at2759"/>
<feature type="transmembrane region" description="Helical" evidence="1">
    <location>
        <begin position="181"/>
        <end position="207"/>
    </location>
</feature>
<dbReference type="GO" id="GO:0005789">
    <property type="term" value="C:endoplasmic reticulum membrane"/>
    <property type="evidence" value="ECO:0007669"/>
    <property type="project" value="TreeGrafter"/>
</dbReference>
<feature type="transmembrane region" description="Helical" evidence="1">
    <location>
        <begin position="73"/>
        <end position="95"/>
    </location>
</feature>
<dbReference type="GO" id="GO:0006457">
    <property type="term" value="P:protein folding"/>
    <property type="evidence" value="ECO:0007669"/>
    <property type="project" value="TreeGrafter"/>
</dbReference>
<dbReference type="PANTHER" id="PTHR35329">
    <property type="entry name" value="CHITIN SYNTHASE EXPORT CHAPERONE"/>
    <property type="match status" value="1"/>
</dbReference>
<evidence type="ECO:0000313" key="2">
    <source>
        <dbReference type="EMBL" id="TGZ84084.1"/>
    </source>
</evidence>
<protein>
    <submittedName>
        <fullName evidence="2">Uncharacterized protein</fullName>
    </submittedName>
</protein>
<feature type="transmembrane region" description="Helical" evidence="1">
    <location>
        <begin position="249"/>
        <end position="266"/>
    </location>
</feature>
<dbReference type="EMBL" id="ML220113">
    <property type="protein sequence ID" value="TGZ84084.1"/>
    <property type="molecule type" value="Genomic_DNA"/>
</dbReference>
<dbReference type="InParanoid" id="A0A4S2N4X0"/>
<feature type="transmembrane region" description="Helical" evidence="1">
    <location>
        <begin position="101"/>
        <end position="124"/>
    </location>
</feature>
<dbReference type="AlphaFoldDB" id="A0A4S2N4X0"/>
<dbReference type="STRING" id="341454.A0A4S2N4X0"/>